<feature type="chain" id="PRO_5045873789" evidence="1">
    <location>
        <begin position="18"/>
        <end position="220"/>
    </location>
</feature>
<protein>
    <submittedName>
        <fullName evidence="2">Uncharacterized protein</fullName>
    </submittedName>
</protein>
<proteinExistence type="predicted"/>
<dbReference type="EMBL" id="JAZHXI010000011">
    <property type="protein sequence ID" value="KAL2066221.1"/>
    <property type="molecule type" value="Genomic_DNA"/>
</dbReference>
<sequence>MFFRLIEVVLLASIAYASVVPRTSSSLSPREVQAVDILLQIAPTSNTCSGAPVPAECATNVQAAPFLISAMQKYEIYSVPEMAAVLSVVAFETADFKYNTNKFPGRPGQGTRNMQMANYNLLYAQSIPELATPLSAITTSSSIAGLSDEKLNAIRALVLPDEYSWASGAWFLTTQCANIRPALQTGSRVGFGAYMGCLGVTASDDRLAYWKRATAAFSGA</sequence>
<evidence type="ECO:0000256" key="1">
    <source>
        <dbReference type="SAM" id="SignalP"/>
    </source>
</evidence>
<dbReference type="Proteomes" id="UP001595075">
    <property type="component" value="Unassembled WGS sequence"/>
</dbReference>
<name>A0ABR4C8G5_9HELO</name>
<gene>
    <name evidence="2" type="ORF">VTL71DRAFT_2292</name>
</gene>
<keyword evidence="1" id="KW-0732">Signal</keyword>
<evidence type="ECO:0000313" key="2">
    <source>
        <dbReference type="EMBL" id="KAL2066221.1"/>
    </source>
</evidence>
<keyword evidence="3" id="KW-1185">Reference proteome</keyword>
<organism evidence="2 3">
    <name type="scientific">Oculimacula yallundae</name>
    <dbReference type="NCBI Taxonomy" id="86028"/>
    <lineage>
        <taxon>Eukaryota</taxon>
        <taxon>Fungi</taxon>
        <taxon>Dikarya</taxon>
        <taxon>Ascomycota</taxon>
        <taxon>Pezizomycotina</taxon>
        <taxon>Leotiomycetes</taxon>
        <taxon>Helotiales</taxon>
        <taxon>Ploettnerulaceae</taxon>
        <taxon>Oculimacula</taxon>
    </lineage>
</organism>
<evidence type="ECO:0000313" key="3">
    <source>
        <dbReference type="Proteomes" id="UP001595075"/>
    </source>
</evidence>
<accession>A0ABR4C8G5</accession>
<feature type="signal peptide" evidence="1">
    <location>
        <begin position="1"/>
        <end position="17"/>
    </location>
</feature>
<comment type="caution">
    <text evidence="2">The sequence shown here is derived from an EMBL/GenBank/DDBJ whole genome shotgun (WGS) entry which is preliminary data.</text>
</comment>
<reference evidence="2 3" key="1">
    <citation type="journal article" date="2024" name="Commun. Biol.">
        <title>Comparative genomic analysis of thermophilic fungi reveals convergent evolutionary adaptations and gene losses.</title>
        <authorList>
            <person name="Steindorff A.S."/>
            <person name="Aguilar-Pontes M.V."/>
            <person name="Robinson A.J."/>
            <person name="Andreopoulos B."/>
            <person name="LaButti K."/>
            <person name="Kuo A."/>
            <person name="Mondo S."/>
            <person name="Riley R."/>
            <person name="Otillar R."/>
            <person name="Haridas S."/>
            <person name="Lipzen A."/>
            <person name="Grimwood J."/>
            <person name="Schmutz J."/>
            <person name="Clum A."/>
            <person name="Reid I.D."/>
            <person name="Moisan M.C."/>
            <person name="Butler G."/>
            <person name="Nguyen T.T.M."/>
            <person name="Dewar K."/>
            <person name="Conant G."/>
            <person name="Drula E."/>
            <person name="Henrissat B."/>
            <person name="Hansel C."/>
            <person name="Singer S."/>
            <person name="Hutchinson M.I."/>
            <person name="de Vries R.P."/>
            <person name="Natvig D.O."/>
            <person name="Powell A.J."/>
            <person name="Tsang A."/>
            <person name="Grigoriev I.V."/>
        </authorList>
    </citation>
    <scope>NUCLEOTIDE SEQUENCE [LARGE SCALE GENOMIC DNA]</scope>
    <source>
        <strain evidence="2 3">CBS 494.80</strain>
    </source>
</reference>